<dbReference type="Pfam" id="PF12510">
    <property type="entry name" value="Smoothelin"/>
    <property type="match status" value="1"/>
</dbReference>
<accession>A0A182VK84</accession>
<dbReference type="InterPro" id="IPR022189">
    <property type="entry name" value="SMTN"/>
</dbReference>
<dbReference type="VEuPathDB" id="VectorBase:AMEM016384"/>
<dbReference type="Proteomes" id="UP000075903">
    <property type="component" value="Unassembled WGS sequence"/>
</dbReference>
<proteinExistence type="predicted"/>
<evidence type="ECO:0000313" key="4">
    <source>
        <dbReference type="Proteomes" id="UP000075903"/>
    </source>
</evidence>
<feature type="region of interest" description="Disordered" evidence="1">
    <location>
        <begin position="1"/>
        <end position="43"/>
    </location>
</feature>
<name>A0A182VK84_ANOME</name>
<feature type="domain" description="Smoothelin" evidence="2">
    <location>
        <begin position="40"/>
        <end position="82"/>
    </location>
</feature>
<feature type="compositionally biased region" description="Low complexity" evidence="1">
    <location>
        <begin position="15"/>
        <end position="32"/>
    </location>
</feature>
<dbReference type="VEuPathDB" id="VectorBase:AMEM21_013992"/>
<dbReference type="EnsemblMetazoa" id="AMEM016384-RA">
    <property type="protein sequence ID" value="AMEM016384-PA"/>
    <property type="gene ID" value="AMEM016384"/>
</dbReference>
<organism evidence="3 4">
    <name type="scientific">Anopheles merus</name>
    <name type="common">Mosquito</name>
    <dbReference type="NCBI Taxonomy" id="30066"/>
    <lineage>
        <taxon>Eukaryota</taxon>
        <taxon>Metazoa</taxon>
        <taxon>Ecdysozoa</taxon>
        <taxon>Arthropoda</taxon>
        <taxon>Hexapoda</taxon>
        <taxon>Insecta</taxon>
        <taxon>Pterygota</taxon>
        <taxon>Neoptera</taxon>
        <taxon>Endopterygota</taxon>
        <taxon>Diptera</taxon>
        <taxon>Nematocera</taxon>
        <taxon>Culicoidea</taxon>
        <taxon>Culicidae</taxon>
        <taxon>Anophelinae</taxon>
        <taxon>Anopheles</taxon>
    </lineage>
</organism>
<keyword evidence="4" id="KW-1185">Reference proteome</keyword>
<sequence>MEQSDRLITGRKVSKVSSTTTTTKTVKSSGVTPSAAGSKQATVDTLEDNWDEAVLKQLLESTTNYDDRRKIRARIRQVMAEKEGSIHT</sequence>
<protein>
    <submittedName>
        <fullName evidence="3">Smoothelin domain-containing protein</fullName>
    </submittedName>
</protein>
<dbReference type="AlphaFoldDB" id="A0A182VK84"/>
<evidence type="ECO:0000313" key="3">
    <source>
        <dbReference type="EnsemblMetazoa" id="AMEM016384-PA"/>
    </source>
</evidence>
<dbReference type="STRING" id="30066.A0A182VK84"/>
<evidence type="ECO:0000259" key="2">
    <source>
        <dbReference type="Pfam" id="PF12510"/>
    </source>
</evidence>
<reference evidence="3" key="1">
    <citation type="submission" date="2020-05" db="UniProtKB">
        <authorList>
            <consortium name="EnsemblMetazoa"/>
        </authorList>
    </citation>
    <scope>IDENTIFICATION</scope>
    <source>
        <strain evidence="3">MAF</strain>
    </source>
</reference>
<evidence type="ECO:0000256" key="1">
    <source>
        <dbReference type="SAM" id="MobiDB-lite"/>
    </source>
</evidence>